<keyword evidence="3" id="KW-1185">Reference proteome</keyword>
<dbReference type="InterPro" id="IPR050564">
    <property type="entry name" value="F420-G6PD/mer"/>
</dbReference>
<accession>A0A2I2L0T2</accession>
<feature type="domain" description="Luciferase-like" evidence="1">
    <location>
        <begin position="10"/>
        <end position="311"/>
    </location>
</feature>
<dbReference type="SUPFAM" id="SSF51679">
    <property type="entry name" value="Bacterial luciferase-like"/>
    <property type="match status" value="1"/>
</dbReference>
<dbReference type="Proteomes" id="UP000234331">
    <property type="component" value="Unassembled WGS sequence"/>
</dbReference>
<protein>
    <recommendedName>
        <fullName evidence="1">Luciferase-like domain-containing protein</fullName>
    </recommendedName>
</protein>
<name>A0A2I2L0T2_9ACTN</name>
<dbReference type="AlphaFoldDB" id="A0A2I2L0T2"/>
<evidence type="ECO:0000259" key="1">
    <source>
        <dbReference type="Pfam" id="PF00296"/>
    </source>
</evidence>
<proteinExistence type="predicted"/>
<gene>
    <name evidence="2" type="ORF">FRACA_730010</name>
</gene>
<dbReference type="InterPro" id="IPR036661">
    <property type="entry name" value="Luciferase-like_sf"/>
</dbReference>
<dbReference type="Gene3D" id="3.20.20.30">
    <property type="entry name" value="Luciferase-like domain"/>
    <property type="match status" value="1"/>
</dbReference>
<dbReference type="RefSeq" id="WP_101835529.1">
    <property type="nucleotide sequence ID" value="NZ_FZMO01000540.1"/>
</dbReference>
<dbReference type="PANTHER" id="PTHR43244:SF2">
    <property type="entry name" value="CONSERVED HYPOTHETICAL ALANINE AND PROLINE-RICH PROTEIN"/>
    <property type="match status" value="1"/>
</dbReference>
<reference evidence="2 3" key="1">
    <citation type="submission" date="2017-06" db="EMBL/GenBank/DDBJ databases">
        <authorList>
            <person name="Kim H.J."/>
            <person name="Triplett B.A."/>
        </authorList>
    </citation>
    <scope>NUCLEOTIDE SEQUENCE [LARGE SCALE GENOMIC DNA]</scope>
    <source>
        <strain evidence="2">FRACA_ARgP5</strain>
    </source>
</reference>
<dbReference type="InterPro" id="IPR011251">
    <property type="entry name" value="Luciferase-like_dom"/>
</dbReference>
<evidence type="ECO:0000313" key="3">
    <source>
        <dbReference type="Proteomes" id="UP000234331"/>
    </source>
</evidence>
<dbReference type="NCBIfam" id="TIGR03617">
    <property type="entry name" value="F420_MSMEG_2256"/>
    <property type="match status" value="1"/>
</dbReference>
<organism evidence="2 3">
    <name type="scientific">Frankia canadensis</name>
    <dbReference type="NCBI Taxonomy" id="1836972"/>
    <lineage>
        <taxon>Bacteria</taxon>
        <taxon>Bacillati</taxon>
        <taxon>Actinomycetota</taxon>
        <taxon>Actinomycetes</taxon>
        <taxon>Frankiales</taxon>
        <taxon>Frankiaceae</taxon>
        <taxon>Frankia</taxon>
    </lineage>
</organism>
<dbReference type="PANTHER" id="PTHR43244">
    <property type="match status" value="1"/>
</dbReference>
<dbReference type="OrthoDB" id="3284378at2"/>
<dbReference type="CDD" id="cd01097">
    <property type="entry name" value="Tetrahydromethanopterin_reductase"/>
    <property type="match status" value="1"/>
</dbReference>
<evidence type="ECO:0000313" key="2">
    <source>
        <dbReference type="EMBL" id="SNQ51531.1"/>
    </source>
</evidence>
<sequence length="359" mass="38216">MRIDGFLGGLEQAAGTARAAQDVGYDGVWATEVNQDPFLPLSLAAAATSTIQIGTSIAVALSRSPMSLAYTAHDLARFSGGRLVLGLGSQVRAHVTRRFSMPWGRPGPQLREFVLAMRAAWSSWADGTPLAFEGEYYQHTLMPPTFVPVPNPAGPPPVWLAAVGEVMCRVAGEVADGMICHGFSTPRWLRERTLPALAEGRRRAGAQDGFAGFEVVAHPFVVTGTDEEMAAGLAAVRRRISFYGSTPAYRAVLDLHGWGELGTELTALSRQNRWAEMAALVGDEVVDAFTVVAAPRELAARLADRYGGLVTRLSFTPPASLDRDASHGLISELRAIPALGAQHDPTRAAAPEPNPGGAR</sequence>
<dbReference type="GO" id="GO:0016705">
    <property type="term" value="F:oxidoreductase activity, acting on paired donors, with incorporation or reduction of molecular oxygen"/>
    <property type="evidence" value="ECO:0007669"/>
    <property type="project" value="InterPro"/>
</dbReference>
<dbReference type="Pfam" id="PF00296">
    <property type="entry name" value="Bac_luciferase"/>
    <property type="match status" value="1"/>
</dbReference>
<dbReference type="EMBL" id="FZMO01000540">
    <property type="protein sequence ID" value="SNQ51531.1"/>
    <property type="molecule type" value="Genomic_DNA"/>
</dbReference>
<dbReference type="InterPro" id="IPR019919">
    <property type="entry name" value="Lucif-like_OxRdtase_MSMEG_2256"/>
</dbReference>